<evidence type="ECO:0000313" key="2">
    <source>
        <dbReference type="Proteomes" id="UP001165960"/>
    </source>
</evidence>
<evidence type="ECO:0000313" key="1">
    <source>
        <dbReference type="EMBL" id="KAJ9049122.1"/>
    </source>
</evidence>
<proteinExistence type="predicted"/>
<reference evidence="1" key="1">
    <citation type="submission" date="2022-04" db="EMBL/GenBank/DDBJ databases">
        <title>Genome of the entomopathogenic fungus Entomophthora muscae.</title>
        <authorList>
            <person name="Elya C."/>
            <person name="Lovett B.R."/>
            <person name="Lee E."/>
            <person name="Macias A.M."/>
            <person name="Hajek A.E."/>
            <person name="De Bivort B.L."/>
            <person name="Kasson M.T."/>
            <person name="De Fine Licht H.H."/>
            <person name="Stajich J.E."/>
        </authorList>
    </citation>
    <scope>NUCLEOTIDE SEQUENCE</scope>
    <source>
        <strain evidence="1">Berkeley</strain>
    </source>
</reference>
<keyword evidence="2" id="KW-1185">Reference proteome</keyword>
<organism evidence="1 2">
    <name type="scientific">Entomophthora muscae</name>
    <dbReference type="NCBI Taxonomy" id="34485"/>
    <lineage>
        <taxon>Eukaryota</taxon>
        <taxon>Fungi</taxon>
        <taxon>Fungi incertae sedis</taxon>
        <taxon>Zoopagomycota</taxon>
        <taxon>Entomophthoromycotina</taxon>
        <taxon>Entomophthoromycetes</taxon>
        <taxon>Entomophthorales</taxon>
        <taxon>Entomophthoraceae</taxon>
        <taxon>Entomophthora</taxon>
    </lineage>
</organism>
<protein>
    <submittedName>
        <fullName evidence="1">Uncharacterized protein</fullName>
    </submittedName>
</protein>
<name>A0ACC2RGB6_9FUNG</name>
<gene>
    <name evidence="1" type="ORF">DSO57_1027908</name>
</gene>
<accession>A0ACC2RGB6</accession>
<sequence length="735" mass="81950">MPPTNEYNELQKLRASLPVYSYRSDLIKAIQDHPTLVVVGETGSGKTTQIPQYLFEELRSKAENNKDAARSPEKSNGFSSPKAFQLERICVTQPRRIAAITVCKRVCAEADVKIGGEIGYSIRFEDVCSQQTRLRYVTDGILLRELCTDPDLKNYDCVVIDEAHERTLDTDIIIGLVKMAQSNRAKNPLHVVIMSATLNVEKFSDFFGGCPIFTIPGRTFDVAVKHHPSRSLDHLKSSYVDLAVDTALEVHASSPPGDILVFLTGQQEIYRAIHQFTENDLGQGPLKASVVPIYAALEHIDQRQAFEAAPPGYRKIVFATNIAQTSITIPGVVYVIDSGFVKQKTFEPSTGMDGLVVVPISQAASIQRAGRAGRTQSGVVFRLYSKDAFEALEPETVPEIQRSSLLSTVLTMKAIGIRDVVGFDFLDPPQPNHLRTALTKLRQLGAVDESITPLGQQMARLPLSPYLSCALIHSADLSLSCSRPLLAIAAMLSVEDVILQPRSDNSQARQQAIFSRMFADRSGDHLTLYNIFVLGRKADVSRGWCQDHFINHRRLRHADAIHSQLEAIMSKLKLPLLSPPTADKRHEKPSFRLERAPILRALCKGYFLNLARRHPQGKAYYHYGATTRGEERTFFALNLHPTSILNPRYHLGLLDTDADWVIYSQILYTAQCQLRHVSSVDPNWAIPLITKPPIQPDGKESPTKDVPPPPSDSRLAEIEAARQRFLERKKKPRTS</sequence>
<dbReference type="EMBL" id="QTSX02007273">
    <property type="protein sequence ID" value="KAJ9049122.1"/>
    <property type="molecule type" value="Genomic_DNA"/>
</dbReference>
<comment type="caution">
    <text evidence="1">The sequence shown here is derived from an EMBL/GenBank/DDBJ whole genome shotgun (WGS) entry which is preliminary data.</text>
</comment>
<dbReference type="Proteomes" id="UP001165960">
    <property type="component" value="Unassembled WGS sequence"/>
</dbReference>